<geneLocation type="chloroplast" evidence="11"/>
<dbReference type="PANTHER" id="PTHR19376:SF68">
    <property type="entry name" value="DNA-DIRECTED RNA POLYMERASE SUBUNIT BETA"/>
    <property type="match status" value="1"/>
</dbReference>
<evidence type="ECO:0000256" key="2">
    <source>
        <dbReference type="ARBA" id="ARBA00022640"/>
    </source>
</evidence>
<keyword evidence="11" id="KW-0150">Chloroplast</keyword>
<evidence type="ECO:0000256" key="4">
    <source>
        <dbReference type="ARBA" id="ARBA00022695"/>
    </source>
</evidence>
<dbReference type="FunFam" id="1.10.150.390:FF:000002">
    <property type="entry name" value="DNA-directed RNA polymerase subunit beta"/>
    <property type="match status" value="1"/>
</dbReference>
<feature type="binding site" evidence="8">
    <location>
        <position position="298"/>
    </location>
    <ligand>
        <name>Zn(2+)</name>
        <dbReference type="ChEBI" id="CHEBI:29105"/>
    </ligand>
</feature>
<dbReference type="InterPro" id="IPR038120">
    <property type="entry name" value="Rpb1_funnel_sf"/>
</dbReference>
<keyword evidence="3 8" id="KW-0808">Transferase</keyword>
<dbReference type="GO" id="GO:0003677">
    <property type="term" value="F:DNA binding"/>
    <property type="evidence" value="ECO:0007669"/>
    <property type="project" value="UniProtKB-UniRule"/>
</dbReference>
<comment type="subunit">
    <text evidence="8">In plastids the minimal PEP RNA polymerase catalytic core is composed of four subunits: alpha, beta, beta', and beta''. When a (nuclear-encoded) sigma factor is associated with the core the holoenzyme is formed, which can initiate transcription.</text>
</comment>
<comment type="similarity">
    <text evidence="8">Belongs to the RNA polymerase beta' chain family. RpoC2 subfamily.</text>
</comment>
<dbReference type="InterPro" id="IPR012756">
    <property type="entry name" value="DNA-dir_RpoC2_beta_pp"/>
</dbReference>
<keyword evidence="2 11" id="KW-0934">Plastid</keyword>
<feature type="domain" description="RNA polymerase Rpb1" evidence="10">
    <location>
        <begin position="86"/>
        <end position="164"/>
    </location>
</feature>
<gene>
    <name evidence="8 11" type="primary">rpoC2</name>
</gene>
<feature type="binding site" evidence="8">
    <location>
        <position position="295"/>
    </location>
    <ligand>
        <name>Zn(2+)</name>
        <dbReference type="ChEBI" id="CHEBI:29105"/>
    </ligand>
</feature>
<accession>A0A8A2H7S4</accession>
<dbReference type="PANTHER" id="PTHR19376">
    <property type="entry name" value="DNA-DIRECTED RNA POLYMERASE"/>
    <property type="match status" value="1"/>
</dbReference>
<feature type="domain" description="RNA polymerase Rpb1" evidence="9">
    <location>
        <begin position="1046"/>
        <end position="1089"/>
    </location>
</feature>
<dbReference type="GeneID" id="69223269"/>
<dbReference type="GO" id="GO:0008270">
    <property type="term" value="F:zinc ion binding"/>
    <property type="evidence" value="ECO:0007669"/>
    <property type="project" value="UniProtKB-UniRule"/>
</dbReference>
<feature type="binding site" evidence="8">
    <location>
        <position position="215"/>
    </location>
    <ligand>
        <name>Zn(2+)</name>
        <dbReference type="ChEBI" id="CHEBI:29105"/>
    </ligand>
</feature>
<dbReference type="Pfam" id="PF05000">
    <property type="entry name" value="RNA_pol_Rpb1_4"/>
    <property type="match status" value="1"/>
</dbReference>
<dbReference type="InterPro" id="IPR045867">
    <property type="entry name" value="DNA-dir_RpoC_beta_prime"/>
</dbReference>
<evidence type="ECO:0000256" key="3">
    <source>
        <dbReference type="ARBA" id="ARBA00022679"/>
    </source>
</evidence>
<keyword evidence="5 8" id="KW-0479">Metal-binding</keyword>
<reference evidence="11" key="1">
    <citation type="journal article" date="2021" name="Mitochondrial DNA Part B Resour">
        <title>A gene-rich and compact chloroplast genome of the green alga Nephroselmis pyriformis (N.Carter) Ettl 1982 from the shores of Mersin (Eastern Mediterranean Sea).</title>
        <authorList>
            <person name="Gastineau R."/>
            <person name="Konucu M."/>
            <person name="Tekdal D."/>
            <person name="Lemieux C."/>
            <person name="Turmel M."/>
            <person name="Witkowski A."/>
            <person name="Eker-Develi E."/>
        </authorList>
    </citation>
    <scope>NUCLEOTIDE SEQUENCE</scope>
    <source>
        <strain evidence="11">MED1</strain>
    </source>
</reference>
<dbReference type="GO" id="GO:0003899">
    <property type="term" value="F:DNA-directed RNA polymerase activity"/>
    <property type="evidence" value="ECO:0007669"/>
    <property type="project" value="UniProtKB-UniRule"/>
</dbReference>
<comment type="function">
    <text evidence="8">DNA-dependent RNA polymerase catalyzes the transcription of DNA into RNA using the four ribonucleoside triphosphates as substrates.</text>
</comment>
<keyword evidence="1 8" id="KW-0240">DNA-directed RNA polymerase</keyword>
<comment type="cofactor">
    <cofactor evidence="8">
        <name>Zn(2+)</name>
        <dbReference type="ChEBI" id="CHEBI:29105"/>
    </cofactor>
    <text evidence="8">Binds 1 Zn(2+) ion per subunit.</text>
</comment>
<keyword evidence="7 8" id="KW-0804">Transcription</keyword>
<feature type="domain" description="RNA polymerase Rpb1" evidence="9">
    <location>
        <begin position="167"/>
        <end position="347"/>
    </location>
</feature>
<dbReference type="GO" id="GO:0009507">
    <property type="term" value="C:chloroplast"/>
    <property type="evidence" value="ECO:0007669"/>
    <property type="project" value="UniProtKB-SubCell"/>
</dbReference>
<keyword evidence="4 8" id="KW-0548">Nucleotidyltransferase</keyword>
<evidence type="ECO:0000259" key="9">
    <source>
        <dbReference type="Pfam" id="PF04998"/>
    </source>
</evidence>
<dbReference type="EMBL" id="MW077730">
    <property type="protein sequence ID" value="QSV37306.1"/>
    <property type="molecule type" value="Genomic_DNA"/>
</dbReference>
<dbReference type="SUPFAM" id="SSF64484">
    <property type="entry name" value="beta and beta-prime subunits of DNA dependent RNA-polymerase"/>
    <property type="match status" value="1"/>
</dbReference>
<comment type="subcellular location">
    <subcellularLocation>
        <location evidence="8">Plastid</location>
        <location evidence="8">Chloroplast</location>
    </subcellularLocation>
</comment>
<dbReference type="EC" id="2.7.7.6" evidence="8"/>
<name>A0A8A2H7S4_9CHLO</name>
<dbReference type="RefSeq" id="YP_010231237.1">
    <property type="nucleotide sequence ID" value="NC_059722.1"/>
</dbReference>
<dbReference type="InterPro" id="IPR007083">
    <property type="entry name" value="RNA_pol_Rpb1_4"/>
</dbReference>
<feature type="binding site" evidence="8">
    <location>
        <position position="288"/>
    </location>
    <ligand>
        <name>Zn(2+)</name>
        <dbReference type="ChEBI" id="CHEBI:29105"/>
    </ligand>
</feature>
<dbReference type="CDD" id="cd02655">
    <property type="entry name" value="RNAP_beta'_C"/>
    <property type="match status" value="1"/>
</dbReference>
<organism evidence="11">
    <name type="scientific">Nephroselmis pyriformis</name>
    <dbReference type="NCBI Taxonomy" id="156128"/>
    <lineage>
        <taxon>Eukaryota</taxon>
        <taxon>Viridiplantae</taxon>
        <taxon>Chlorophyta</taxon>
        <taxon>Nephroselmidophyceae</taxon>
        <taxon>Nephroselmidales</taxon>
        <taxon>Nephroselmidaceae</taxon>
        <taxon>Nephroselmis</taxon>
    </lineage>
</organism>
<dbReference type="Gene3D" id="1.10.150.390">
    <property type="match status" value="1"/>
</dbReference>
<protein>
    <recommendedName>
        <fullName evidence="8">DNA-directed RNA polymerase subunit beta''</fullName>
        <ecNumber evidence="8">2.7.7.6</ecNumber>
    </recommendedName>
    <alternativeName>
        <fullName evidence="8">PEP</fullName>
    </alternativeName>
    <alternativeName>
        <fullName evidence="8">Plastid-encoded RNA polymerase subunit beta''</fullName>
        <shortName evidence="8">RNA polymerase subunit beta''</shortName>
    </alternativeName>
</protein>
<evidence type="ECO:0000256" key="7">
    <source>
        <dbReference type="ARBA" id="ARBA00023163"/>
    </source>
</evidence>
<evidence type="ECO:0000259" key="10">
    <source>
        <dbReference type="Pfam" id="PF05000"/>
    </source>
</evidence>
<sequence>MTFFWNRPADKGDLKRLIAWCLTNQGTVSTVDMLEHLKDTGFHYATIAGISLGIEDLAIPASKKDLLAEAQEQINLSESRYEEGRITEVERFRSVIDTWHGTSERLKDRVIENFLANDPLNPVYIMAFSGARGNISQVRQLVGMRGLMADSQGEIIDFPIRSNFREGLNVTEYIISCYGARKGLVDTALRTANSGYLTRRLVDVAQDVIIRQMDCATQNGIMMGPIYEQGKVILPLADRLLGRLLGKTILTPDRQILGRRNQEISPSLAYELAQQMPEGVFVRSPLTCEALRSICQFCYGWSLAHGTLVHLGEAVGIIAAQSIGEPGTQLTMRTFHTGGVFSGNVKDQLRAPHPGLIQYPAPFDAFVIRTRHGDVALASREPTEIILIHAEYGETRIPLPEASILYKRQGHWVEEQDLLAEFSSFVQDQESSKSSKDVHSRLPGEVYFADLVVQEQEGMEGDRESLTRTAEQSGSLWVLKGQVYNPALTSLLFVEPGDWLEPNSIISHHQTCSPVAGRLVLASSNELEVQQTVLKVPMPVLAGQGQQGPVPIESATYRSSLSGTRSLEWRLPVTCYQDGLNPLLRLESPMYTTPQGVGRVFYSGGTHLPSPGDELLWLPESYYPIPSGARVEVQSANSISPNCLLASTEKVCEAPTPLERDSLEIYALEEGWIQEATSSYVKVTQGWTYILPEPTWLEAPEGIVGPAVWSLADTLEGEGYIYGEWCLRSLGIYMLRPLFSYPIYGGDAWKDHLRNDSDLSGVLDKDNFQGALGCGVHLDVLQEFHYQHGESIVGLDSIELLSILVDTTSLSSETIGHLESGCIAPQAPGIPASLEINRVGTMQMCPSWARDRGLSAPKPLFYERDAVEPQATIGVIQERSPSGGEFHAQVKGAKGMERGVLITTDEIVQCNLPGGPWNHSVGDLVFPGTELSPGYYSAWSGQVILVTHNTLTLRIAQPYRVSAQSLVRANHGDIIHPGHLLFTLIYEELKTGDIVQGLPKIEEILEARITKGFTTIHDSPPEKLESLFQEYMRALEGDSQQAARKSLEALQKILVESVQAVYLAQGVQIADKHVEIIVRQMTSKVLIEDGGYTCLLPGETIELQRIERMNFRNPVKAAYRPIVMGVTKAALTTESFISAASFQETTRVLTQAAIEGKTDWLRGLKENVILGRLIPAGTGFHAQQRFYGTTQYDRIQWSLDPRANESKQADRDEMLIAEIIEQSIQEDLAKELGAPLKPSSSEPSS</sequence>
<keyword evidence="6 8" id="KW-0862">Zinc</keyword>
<dbReference type="AlphaFoldDB" id="A0A8A2H7S4"/>
<proteinExistence type="inferred from homology"/>
<dbReference type="GO" id="GO:0006351">
    <property type="term" value="P:DNA-templated transcription"/>
    <property type="evidence" value="ECO:0007669"/>
    <property type="project" value="UniProtKB-UniRule"/>
</dbReference>
<evidence type="ECO:0000256" key="6">
    <source>
        <dbReference type="ARBA" id="ARBA00022833"/>
    </source>
</evidence>
<dbReference type="Gene3D" id="1.10.1790.20">
    <property type="match status" value="1"/>
</dbReference>
<dbReference type="Gene3D" id="1.10.132.30">
    <property type="match status" value="1"/>
</dbReference>
<dbReference type="InterPro" id="IPR007081">
    <property type="entry name" value="RNA_pol_Rpb1_5"/>
</dbReference>
<dbReference type="InterPro" id="IPR042102">
    <property type="entry name" value="RNA_pol_Rpb1_3_sf"/>
</dbReference>
<evidence type="ECO:0000313" key="11">
    <source>
        <dbReference type="EMBL" id="QSV37306.1"/>
    </source>
</evidence>
<dbReference type="NCBIfam" id="TIGR02388">
    <property type="entry name" value="rpoC2_cyan"/>
    <property type="match status" value="1"/>
</dbReference>
<dbReference type="GO" id="GO:0000428">
    <property type="term" value="C:DNA-directed RNA polymerase complex"/>
    <property type="evidence" value="ECO:0007669"/>
    <property type="project" value="UniProtKB-KW"/>
</dbReference>
<dbReference type="Gene3D" id="1.10.274.100">
    <property type="entry name" value="RNA polymerase Rpb1, domain 3"/>
    <property type="match status" value="1"/>
</dbReference>
<dbReference type="Pfam" id="PF04998">
    <property type="entry name" value="RNA_pol_Rpb1_5"/>
    <property type="match status" value="2"/>
</dbReference>
<comment type="catalytic activity">
    <reaction evidence="8">
        <text>RNA(n) + a ribonucleoside 5'-triphosphate = RNA(n+1) + diphosphate</text>
        <dbReference type="Rhea" id="RHEA:21248"/>
        <dbReference type="Rhea" id="RHEA-COMP:14527"/>
        <dbReference type="Rhea" id="RHEA-COMP:17342"/>
        <dbReference type="ChEBI" id="CHEBI:33019"/>
        <dbReference type="ChEBI" id="CHEBI:61557"/>
        <dbReference type="ChEBI" id="CHEBI:140395"/>
        <dbReference type="EC" id="2.7.7.6"/>
    </reaction>
</comment>
<evidence type="ECO:0000256" key="1">
    <source>
        <dbReference type="ARBA" id="ARBA00022478"/>
    </source>
</evidence>
<evidence type="ECO:0000256" key="5">
    <source>
        <dbReference type="ARBA" id="ARBA00022723"/>
    </source>
</evidence>
<dbReference type="HAMAP" id="MF_01324">
    <property type="entry name" value="RNApol_bact_RpoC2"/>
    <property type="match status" value="1"/>
</dbReference>
<evidence type="ECO:0000256" key="8">
    <source>
        <dbReference type="HAMAP-Rule" id="MF_01324"/>
    </source>
</evidence>